<organism evidence="2 3">
    <name type="scientific">Geranomyces variabilis</name>
    <dbReference type="NCBI Taxonomy" id="109894"/>
    <lineage>
        <taxon>Eukaryota</taxon>
        <taxon>Fungi</taxon>
        <taxon>Fungi incertae sedis</taxon>
        <taxon>Chytridiomycota</taxon>
        <taxon>Chytridiomycota incertae sedis</taxon>
        <taxon>Chytridiomycetes</taxon>
        <taxon>Spizellomycetales</taxon>
        <taxon>Powellomycetaceae</taxon>
        <taxon>Geranomyces</taxon>
    </lineage>
</organism>
<feature type="compositionally biased region" description="Low complexity" evidence="1">
    <location>
        <begin position="153"/>
        <end position="166"/>
    </location>
</feature>
<name>A0AAD5TJM8_9FUNG</name>
<sequence length="1188" mass="127077">MDSPHYSLEDFEAASNGDIAPAQQQEQAASESALYASDFDLPPNSTRPSASPSATSRQRQNASNRSNSKFANSQQTSASALYASDFNLPSNNSTRPSAPPSATSRQRQNVSTPSNSNHANSQQQASVSALYASDFDLPANNSTRPSAPPNATSRQRQNASNRSSRSLVRGDQARDELEYEDDSEIGSSRDVDGGVGLRSSGSGLRRPESGGVRPVDEELRGIVMQAGVEEREQIWNVEGSQNTSDRKEVFAEAANPAVASSEAVDLESQPSDDHDLAPAEFGRGEDNVGMVVAERLTPPSWSEPQQLEQSEADTTTDSSRNALTTHESSPLAYVHAAAEMQPDKSTVAAASTDAAIMLEQQQQGQEQLLHDSSPHLMDNAITPLPQPPLAVQWTLNSDNSSGEAAVKKKPRARALAKASAKEVIISLPSPTPSPPPLSARKRPGYRERIRAAHASVPSHITHPRASHHSSFSPAPGGASTATAAGGGSDAPPTRAARHEQTLQEQADLEADRQRVQAIVDLLERKRAEFREQKRVEVEEHAARARTRRERLDARHERAQAEAEELTRTTLAAYHKLYPRTDPLTHRNAIPADWTSTLWYREAVEQAHHRLPGTRNKPHPHCTAMLPAKLGHGLSSDVVFGRLLTPGVRAFRAPEEGEDEDEDYDQEEMAAIMRATRFARHAPMITLPPIPIPSMPSLDLSIRLSGESEELYETAELGKKHAPAAAKYHNQFTRMSENIIRNKETVSKLLAHKPPLFGTNFASAATPDDDLYGDGTGGADGALKLSIHDLAEGGGADTLFADRGYEIHVRRVGTSGGGGGEAEQQQLDATVAVNSAAGGGGTQSALSTHMQLSSAGILRSAPTGFTVQAAEQLTRDIVSGSRRGSVAVKELLTTPVAPSPASFASALAASWQRRPSSVNAKPIMEEAATATGPKAAEIAGPAEILHEESEPEADGDEQTEGNATPPDDDGGDINDAPAQSRSRSASTSRSLARSSSAAASASSSSQNNDQDEDDDDSQQGFDESDEESTSRLFDTSRARTPFSGHYKASSSMQSSAFSRRLTSASTEGSAVPDSRASSLARGRSASTGGFSSTGSIASGNGDGAGEQQQQQQQHHRRGRRRQREVSKLAAAAGPTSISTSPTREENSTRGTKPPRQNLMPLTLDEVIAWEGLKIMQPVVRIQRKMWTVV</sequence>
<feature type="compositionally biased region" description="Low complexity" evidence="1">
    <location>
        <begin position="974"/>
        <end position="1007"/>
    </location>
</feature>
<feature type="compositionally biased region" description="Polar residues" evidence="1">
    <location>
        <begin position="139"/>
        <end position="152"/>
    </location>
</feature>
<gene>
    <name evidence="2" type="ORF">HDU87_003582</name>
</gene>
<feature type="compositionally biased region" description="Polar residues" evidence="1">
    <location>
        <begin position="58"/>
        <end position="79"/>
    </location>
</feature>
<feature type="region of interest" description="Disordered" evidence="1">
    <location>
        <begin position="947"/>
        <end position="1157"/>
    </location>
</feature>
<comment type="caution">
    <text evidence="2">The sequence shown here is derived from an EMBL/GenBank/DDBJ whole genome shotgun (WGS) entry which is preliminary data.</text>
</comment>
<protein>
    <submittedName>
        <fullName evidence="2">Uncharacterized protein</fullName>
    </submittedName>
</protein>
<feature type="compositionally biased region" description="Low complexity" evidence="1">
    <location>
        <begin position="1048"/>
        <end position="1057"/>
    </location>
</feature>
<feature type="compositionally biased region" description="Low complexity" evidence="1">
    <location>
        <begin position="46"/>
        <end position="57"/>
    </location>
</feature>
<accession>A0AAD5TJM8</accession>
<dbReference type="EMBL" id="JADGJQ010000026">
    <property type="protein sequence ID" value="KAJ3178508.1"/>
    <property type="molecule type" value="Genomic_DNA"/>
</dbReference>
<evidence type="ECO:0000313" key="3">
    <source>
        <dbReference type="Proteomes" id="UP001212152"/>
    </source>
</evidence>
<dbReference type="Proteomes" id="UP001212152">
    <property type="component" value="Unassembled WGS sequence"/>
</dbReference>
<feature type="region of interest" description="Disordered" evidence="1">
    <location>
        <begin position="457"/>
        <end position="509"/>
    </location>
</feature>
<feature type="compositionally biased region" description="Acidic residues" evidence="1">
    <location>
        <begin position="948"/>
        <end position="958"/>
    </location>
</feature>
<feature type="region of interest" description="Disordered" evidence="1">
    <location>
        <begin position="251"/>
        <end position="327"/>
    </location>
</feature>
<keyword evidence="3" id="KW-1185">Reference proteome</keyword>
<feature type="compositionally biased region" description="Low complexity" evidence="1">
    <location>
        <begin position="22"/>
        <end position="33"/>
    </location>
</feature>
<feature type="compositionally biased region" description="Low complexity" evidence="1">
    <location>
        <begin position="89"/>
        <end position="105"/>
    </location>
</feature>
<feature type="compositionally biased region" description="Basic and acidic residues" evidence="1">
    <location>
        <begin position="271"/>
        <end position="286"/>
    </location>
</feature>
<dbReference type="AlphaFoldDB" id="A0AAD5TJM8"/>
<feature type="region of interest" description="Disordered" evidence="1">
    <location>
        <begin position="1"/>
        <end position="218"/>
    </location>
</feature>
<reference evidence="2" key="1">
    <citation type="submission" date="2020-05" db="EMBL/GenBank/DDBJ databases">
        <title>Phylogenomic resolution of chytrid fungi.</title>
        <authorList>
            <person name="Stajich J.E."/>
            <person name="Amses K."/>
            <person name="Simmons R."/>
            <person name="Seto K."/>
            <person name="Myers J."/>
            <person name="Bonds A."/>
            <person name="Quandt C.A."/>
            <person name="Barry K."/>
            <person name="Liu P."/>
            <person name="Grigoriev I."/>
            <person name="Longcore J.E."/>
            <person name="James T.Y."/>
        </authorList>
    </citation>
    <scope>NUCLEOTIDE SEQUENCE</scope>
    <source>
        <strain evidence="2">JEL0379</strain>
    </source>
</reference>
<proteinExistence type="predicted"/>
<feature type="compositionally biased region" description="Low complexity" evidence="1">
    <location>
        <begin position="472"/>
        <end position="493"/>
    </location>
</feature>
<feature type="compositionally biased region" description="Low complexity" evidence="1">
    <location>
        <begin position="1073"/>
        <end position="1111"/>
    </location>
</feature>
<evidence type="ECO:0000313" key="2">
    <source>
        <dbReference type="EMBL" id="KAJ3178508.1"/>
    </source>
</evidence>
<feature type="compositionally biased region" description="Basic residues" evidence="1">
    <location>
        <begin position="1112"/>
        <end position="1121"/>
    </location>
</feature>
<feature type="compositionally biased region" description="Acidic residues" evidence="1">
    <location>
        <begin position="1008"/>
        <end position="1026"/>
    </location>
</feature>
<feature type="compositionally biased region" description="Polar residues" evidence="1">
    <location>
        <begin position="106"/>
        <end position="127"/>
    </location>
</feature>
<feature type="compositionally biased region" description="Polar residues" evidence="1">
    <location>
        <begin position="299"/>
        <end position="327"/>
    </location>
</feature>
<evidence type="ECO:0000256" key="1">
    <source>
        <dbReference type="SAM" id="MobiDB-lite"/>
    </source>
</evidence>